<dbReference type="AlphaFoldDB" id="A0A1G9HGX4"/>
<dbReference type="OrthoDB" id="9764969at2"/>
<keyword evidence="2" id="KW-0732">Signal</keyword>
<dbReference type="STRING" id="563176.SAMN04488090_0055"/>
<keyword evidence="5" id="KW-1185">Reference proteome</keyword>
<protein>
    <submittedName>
        <fullName evidence="4">BNR repeat-like domain-containing protein</fullName>
    </submittedName>
</protein>
<feature type="domain" description="Sialidase" evidence="3">
    <location>
        <begin position="140"/>
        <end position="267"/>
    </location>
</feature>
<evidence type="ECO:0000259" key="3">
    <source>
        <dbReference type="Pfam" id="PF13088"/>
    </source>
</evidence>
<evidence type="ECO:0000256" key="2">
    <source>
        <dbReference type="SAM" id="SignalP"/>
    </source>
</evidence>
<dbReference type="SUPFAM" id="SSF50939">
    <property type="entry name" value="Sialidases"/>
    <property type="match status" value="1"/>
</dbReference>
<dbReference type="EMBL" id="FNGS01000001">
    <property type="protein sequence ID" value="SDL12230.1"/>
    <property type="molecule type" value="Genomic_DNA"/>
</dbReference>
<gene>
    <name evidence="4" type="ORF">SAMN04488090_0055</name>
</gene>
<evidence type="ECO:0000313" key="4">
    <source>
        <dbReference type="EMBL" id="SDL12230.1"/>
    </source>
</evidence>
<name>A0A1G9HGX4_9BACT</name>
<dbReference type="Gene3D" id="2.120.10.10">
    <property type="match status" value="1"/>
</dbReference>
<accession>A0A1G9HGX4</accession>
<feature type="region of interest" description="Disordered" evidence="1">
    <location>
        <begin position="114"/>
        <end position="135"/>
    </location>
</feature>
<reference evidence="4 5" key="1">
    <citation type="submission" date="2016-10" db="EMBL/GenBank/DDBJ databases">
        <authorList>
            <person name="de Groot N.N."/>
        </authorList>
    </citation>
    <scope>NUCLEOTIDE SEQUENCE [LARGE SCALE GENOMIC DNA]</scope>
    <source>
        <strain evidence="4 5">DSM 21668</strain>
    </source>
</reference>
<proteinExistence type="predicted"/>
<dbReference type="InterPro" id="IPR011040">
    <property type="entry name" value="Sialidase"/>
</dbReference>
<dbReference type="InterPro" id="IPR036278">
    <property type="entry name" value="Sialidase_sf"/>
</dbReference>
<dbReference type="Pfam" id="PF13088">
    <property type="entry name" value="BNR_2"/>
    <property type="match status" value="1"/>
</dbReference>
<sequence>MKIQLLGLMLSLAVTGASASGIGGDTTRTYAIPTVSLTPKGTVALSWTEKDDRNIVHYYWAESKDQGRTFGEKKQIFESPGMSGSRLMRPKLLFKKDGTWAAVFALRGDVPAAAASTGGHEHHHGGEAPKAPSGRPSDLQIVFSLSKDQGKTWSAPAPVHADRTPKVVRGFFDATVLANGEIGVAYLRDIDGRPHERDLRFVTSSGDTFGGETVLDPFVCDCCNISLLVDDKGILNLYYRENQENIRDIAKMTSSDNGKTFSKPQILFADNWKINGCPHSGPTSAAGPGGNVISWFSGTTESPGIRLVTQEGKRLLVIADASAKNMYLAAGSKSAALLWEQQGTESDQTVLAYRTVKKDGVSEAKVLGKTANGTNASGVIAGNRLVVAYEVKNSRNKNTLAFESVEL</sequence>
<organism evidence="4 5">
    <name type="scientific">Siphonobacter aquaeclarae</name>
    <dbReference type="NCBI Taxonomy" id="563176"/>
    <lineage>
        <taxon>Bacteria</taxon>
        <taxon>Pseudomonadati</taxon>
        <taxon>Bacteroidota</taxon>
        <taxon>Cytophagia</taxon>
        <taxon>Cytophagales</taxon>
        <taxon>Cytophagaceae</taxon>
        <taxon>Siphonobacter</taxon>
    </lineage>
</organism>
<evidence type="ECO:0000256" key="1">
    <source>
        <dbReference type="SAM" id="MobiDB-lite"/>
    </source>
</evidence>
<dbReference type="CDD" id="cd15482">
    <property type="entry name" value="Sialidase_non-viral"/>
    <property type="match status" value="1"/>
</dbReference>
<feature type="signal peptide" evidence="2">
    <location>
        <begin position="1"/>
        <end position="19"/>
    </location>
</feature>
<evidence type="ECO:0000313" key="5">
    <source>
        <dbReference type="Proteomes" id="UP000198901"/>
    </source>
</evidence>
<dbReference type="Proteomes" id="UP000198901">
    <property type="component" value="Unassembled WGS sequence"/>
</dbReference>
<dbReference type="RefSeq" id="WP_093196369.1">
    <property type="nucleotide sequence ID" value="NZ_FNGS01000001.1"/>
</dbReference>
<feature type="chain" id="PRO_5011523869" evidence="2">
    <location>
        <begin position="20"/>
        <end position="407"/>
    </location>
</feature>